<dbReference type="InterPro" id="IPR006047">
    <property type="entry name" value="GH13_cat_dom"/>
</dbReference>
<dbReference type="AlphaFoldDB" id="A0A7X6IBU4"/>
<evidence type="ECO:0000256" key="1">
    <source>
        <dbReference type="ARBA" id="ARBA00000826"/>
    </source>
</evidence>
<dbReference type="Pfam" id="PF00128">
    <property type="entry name" value="Alpha-amylase"/>
    <property type="match status" value="1"/>
</dbReference>
<evidence type="ECO:0000256" key="12">
    <source>
        <dbReference type="ARBA" id="ARBA00032057"/>
    </source>
</evidence>
<feature type="domain" description="Glycosyl hydrolase family 13 catalytic" evidence="20">
    <location>
        <begin position="93"/>
        <end position="514"/>
    </location>
</feature>
<accession>A0A7X6IBU4</accession>
<evidence type="ECO:0000256" key="4">
    <source>
        <dbReference type="ARBA" id="ARBA00005199"/>
    </source>
</evidence>
<dbReference type="EMBL" id="VTOW01000003">
    <property type="protein sequence ID" value="NKE72146.1"/>
    <property type="molecule type" value="Genomic_DNA"/>
</dbReference>
<gene>
    <name evidence="21" type="primary">treZ</name>
    <name evidence="21" type="ORF">MNODULE_15460</name>
</gene>
<evidence type="ECO:0000256" key="16">
    <source>
        <dbReference type="PIRNR" id="PIRNR006337"/>
    </source>
</evidence>
<dbReference type="SMART" id="SM00642">
    <property type="entry name" value="Aamy"/>
    <property type="match status" value="1"/>
</dbReference>
<dbReference type="UniPathway" id="UPA00299"/>
<protein>
    <recommendedName>
        <fullName evidence="6 15">Malto-oligosyltrehalose trehalohydrolase</fullName>
        <shortName evidence="16">MTHase</shortName>
        <ecNumber evidence="15 16">3.2.1.141</ecNumber>
    </recommendedName>
    <alternativeName>
        <fullName evidence="13 16">4-alpha-D-((1-&gt;4)-alpha-D-glucano)trehalose trehalohydrolase</fullName>
    </alternativeName>
    <alternativeName>
        <fullName evidence="12 16">Maltooligosyl trehalose trehalohydrolase</fullName>
    </alternativeName>
</protein>
<dbReference type="Gene3D" id="2.60.40.10">
    <property type="entry name" value="Immunoglobulins"/>
    <property type="match status" value="1"/>
</dbReference>
<evidence type="ECO:0000256" key="9">
    <source>
        <dbReference type="ARBA" id="ARBA00022801"/>
    </source>
</evidence>
<dbReference type="GO" id="GO:0043169">
    <property type="term" value="F:cation binding"/>
    <property type="evidence" value="ECO:0007669"/>
    <property type="project" value="InterPro"/>
</dbReference>
<dbReference type="Proteomes" id="UP000534783">
    <property type="component" value="Unassembled WGS sequence"/>
</dbReference>
<dbReference type="GO" id="GO:0005737">
    <property type="term" value="C:cytoplasm"/>
    <property type="evidence" value="ECO:0007669"/>
    <property type="project" value="UniProtKB-SubCell"/>
</dbReference>
<dbReference type="Gene3D" id="1.10.10.760">
    <property type="entry name" value="E-set domains of sugar-utilizing enzymes"/>
    <property type="match status" value="1"/>
</dbReference>
<dbReference type="GO" id="GO:0005992">
    <property type="term" value="P:trehalose biosynthetic process"/>
    <property type="evidence" value="ECO:0007669"/>
    <property type="project" value="UniProtKB-UniRule"/>
</dbReference>
<evidence type="ECO:0000256" key="5">
    <source>
        <dbReference type="ARBA" id="ARBA00009000"/>
    </source>
</evidence>
<evidence type="ECO:0000256" key="2">
    <source>
        <dbReference type="ARBA" id="ARBA00002953"/>
    </source>
</evidence>
<evidence type="ECO:0000256" key="14">
    <source>
        <dbReference type="ARBA" id="ARBA00034013"/>
    </source>
</evidence>
<comment type="function">
    <text evidence="2">Catalyzes the formation of the alpha-1,6-glucosidic linkages in glycogen by scission of a 1,4-alpha-linked oligosaccharide from growing alpha-1,4-glucan chains and the subsequent attachment of the oligosaccharide to the alpha-1,6 position.</text>
</comment>
<evidence type="ECO:0000256" key="8">
    <source>
        <dbReference type="ARBA" id="ARBA00022679"/>
    </source>
</evidence>
<dbReference type="InterPro" id="IPR014756">
    <property type="entry name" value="Ig_E-set"/>
</dbReference>
<evidence type="ECO:0000313" key="21">
    <source>
        <dbReference type="EMBL" id="NKE72146.1"/>
    </source>
</evidence>
<dbReference type="PIRSF" id="PIRSF006337">
    <property type="entry name" value="Trehalose_TreZ"/>
    <property type="match status" value="1"/>
</dbReference>
<evidence type="ECO:0000256" key="18">
    <source>
        <dbReference type="PIRSR" id="PIRSR006337-2"/>
    </source>
</evidence>
<dbReference type="Gene3D" id="3.20.20.80">
    <property type="entry name" value="Glycosidases"/>
    <property type="match status" value="1"/>
</dbReference>
<evidence type="ECO:0000256" key="11">
    <source>
        <dbReference type="ARBA" id="ARBA00023295"/>
    </source>
</evidence>
<reference evidence="21 22" key="1">
    <citation type="journal article" date="2020" name="Nature">
        <title>Bacterial chemolithoautotrophy via manganese oxidation.</title>
        <authorList>
            <person name="Yu H."/>
            <person name="Leadbetter J.R."/>
        </authorList>
    </citation>
    <scope>NUCLEOTIDE SEQUENCE [LARGE SCALE GENOMIC DNA]</scope>
    <source>
        <strain evidence="21 22">Mn-1</strain>
    </source>
</reference>
<dbReference type="PANTHER" id="PTHR43651:SF11">
    <property type="entry name" value="MALTO-OLIGOSYLTREHALOSE TREHALOHYDROLASE"/>
    <property type="match status" value="1"/>
</dbReference>
<dbReference type="InterPro" id="IPR044901">
    <property type="entry name" value="Trehalose_TreZ_E-set_sf"/>
</dbReference>
<comment type="caution">
    <text evidence="21">The sequence shown here is derived from an EMBL/GenBank/DDBJ whole genome shotgun (WGS) entry which is preliminary data.</text>
</comment>
<keyword evidence="22" id="KW-1185">Reference proteome</keyword>
<dbReference type="SUPFAM" id="SSF51445">
    <property type="entry name" value="(Trans)glycosidases"/>
    <property type="match status" value="1"/>
</dbReference>
<dbReference type="CDD" id="cd02853">
    <property type="entry name" value="E_set_MTHase_like_N"/>
    <property type="match status" value="1"/>
</dbReference>
<dbReference type="NCBIfam" id="TIGR02402">
    <property type="entry name" value="trehalose_TreZ"/>
    <property type="match status" value="1"/>
</dbReference>
<comment type="pathway">
    <text evidence="4 16">Glycan biosynthesis; trehalose biosynthesis.</text>
</comment>
<feature type="binding site" evidence="18">
    <location>
        <begin position="395"/>
        <end position="400"/>
    </location>
    <ligand>
        <name>substrate</name>
    </ligand>
</feature>
<dbReference type="SUPFAM" id="SSF81296">
    <property type="entry name" value="E set domains"/>
    <property type="match status" value="1"/>
</dbReference>
<comment type="catalytic activity">
    <reaction evidence="1">
        <text>Transfers a segment of a (1-&gt;4)-alpha-D-glucan chain to a primary hydroxy group in a similar glucan chain.</text>
        <dbReference type="EC" id="2.4.1.18"/>
    </reaction>
</comment>
<dbReference type="Pfam" id="PF02806">
    <property type="entry name" value="Alpha-amylase_C"/>
    <property type="match status" value="1"/>
</dbReference>
<feature type="binding site" evidence="18">
    <location>
        <begin position="327"/>
        <end position="331"/>
    </location>
    <ligand>
        <name>substrate</name>
    </ligand>
</feature>
<comment type="subcellular location">
    <subcellularLocation>
        <location evidence="3 17">Cytoplasm</location>
    </subcellularLocation>
</comment>
<keyword evidence="11 16" id="KW-0326">Glycosidase</keyword>
<dbReference type="CDD" id="cd11325">
    <property type="entry name" value="AmyAc_GTHase"/>
    <property type="match status" value="1"/>
</dbReference>
<evidence type="ECO:0000313" key="22">
    <source>
        <dbReference type="Proteomes" id="UP000534783"/>
    </source>
</evidence>
<evidence type="ECO:0000256" key="19">
    <source>
        <dbReference type="PIRSR" id="PIRSR006337-3"/>
    </source>
</evidence>
<feature type="active site" description="Nucleophile" evidence="17">
    <location>
        <position position="265"/>
    </location>
</feature>
<dbReference type="InterPro" id="IPR006048">
    <property type="entry name" value="A-amylase/branching_C"/>
</dbReference>
<dbReference type="GO" id="GO:0033942">
    <property type="term" value="F:4-alpha-D-(1-&gt;4)-alpha-D-glucanotrehalose trehalohydrolase activity"/>
    <property type="evidence" value="ECO:0007669"/>
    <property type="project" value="UniProtKB-EC"/>
</dbReference>
<evidence type="ECO:0000256" key="17">
    <source>
        <dbReference type="PIRSR" id="PIRSR006337-1"/>
    </source>
</evidence>
<feature type="active site" description="Proton donor" evidence="17">
    <location>
        <position position="302"/>
    </location>
</feature>
<evidence type="ECO:0000256" key="7">
    <source>
        <dbReference type="ARBA" id="ARBA00022490"/>
    </source>
</evidence>
<keyword evidence="9 16" id="KW-0378">Hydrolase</keyword>
<keyword evidence="7" id="KW-0963">Cytoplasm</keyword>
<sequence length="613" mass="69254">MPPRPFGATTLENGSVAFRVWAPFAREIQIKLIGRDLPLQATMSATGERHCFEAIVPNIPAGTRYFYHLNGDRDRPDPYSRFQPEGVHGPSEVVDPNAFAWSDQGWRGIPLEDYILYELHPGTFTPEGTFDAIIAHLNYLKRDLGITAVEIMPVAQFPGRRNWGYDGVHLFAPQNSYGGPDGLRRLVDACHAAGLAVVLDVVYNHLGHEGNYLREFGPYFTSKYKTPWGDAVNFDDAGSDFVRRYVIDNALYWIREYHIDALRLDAVHAIYDFSAKHILQEMKEAADETARGLGRPVYLIAESDLNDPKIIRAPAQGGYGLDAQWSDDFHHCLHALLTGEREGYYQDFGRLDQMERAIREGYVMAGVYSPYRDRIHGSPSDGQPPSKFVVFSQNHDQTGNRVLGDRLSTLISFEAQKLAAAAVLLAPNLPLLFMGEEYGETAPFQYFTHYQDPILGEAVRKGRWEEAIGFGWKGEVPDPQSEETFQRSKLDLSQRFQEPNSRLFAFYQRLIALRKSAPDLHPTGGTAQIKRHDQEACLTLQRGDKILIVLSFHPKIVSLPISFPGGTWERLLDSQEKQFGGSEERLLPARLEANRTAELRLSPYQAALFRRIE</sequence>
<evidence type="ECO:0000256" key="13">
    <source>
        <dbReference type="ARBA" id="ARBA00033284"/>
    </source>
</evidence>
<evidence type="ECO:0000256" key="10">
    <source>
        <dbReference type="ARBA" id="ARBA00023277"/>
    </source>
</evidence>
<dbReference type="PANTHER" id="PTHR43651">
    <property type="entry name" value="1,4-ALPHA-GLUCAN-BRANCHING ENZYME"/>
    <property type="match status" value="1"/>
</dbReference>
<evidence type="ECO:0000259" key="20">
    <source>
        <dbReference type="SMART" id="SM00642"/>
    </source>
</evidence>
<evidence type="ECO:0000256" key="3">
    <source>
        <dbReference type="ARBA" id="ARBA00004496"/>
    </source>
</evidence>
<keyword evidence="8" id="KW-0808">Transferase</keyword>
<dbReference type="InterPro" id="IPR004193">
    <property type="entry name" value="Glyco_hydro_13_N"/>
</dbReference>
<feature type="site" description="Transition state stabilizer" evidence="19">
    <location>
        <position position="396"/>
    </location>
</feature>
<feature type="binding site" evidence="18">
    <location>
        <begin position="263"/>
        <end position="268"/>
    </location>
    <ligand>
        <name>substrate</name>
    </ligand>
</feature>
<dbReference type="InterPro" id="IPR017853">
    <property type="entry name" value="GH"/>
</dbReference>
<dbReference type="InterPro" id="IPR012768">
    <property type="entry name" value="Trehalose_TreZ"/>
</dbReference>
<dbReference type="EC" id="3.2.1.141" evidence="15 16"/>
<evidence type="ECO:0000256" key="15">
    <source>
        <dbReference type="NCBIfam" id="TIGR02402"/>
    </source>
</evidence>
<comment type="similarity">
    <text evidence="5">Belongs to the glycosyl hydrolase 13 family. GlgB subfamily.</text>
</comment>
<proteinExistence type="inferred from homology"/>
<keyword evidence="10" id="KW-0119">Carbohydrate metabolism</keyword>
<dbReference type="Pfam" id="PF02922">
    <property type="entry name" value="CBM_48"/>
    <property type="match status" value="1"/>
</dbReference>
<comment type="catalytic activity">
    <reaction evidence="14 16">
        <text>hydrolysis of (1-&gt;4)-alpha-D-glucosidic linkage in 4-alpha-D-[(1-&gt;4)-alpha-D-glucanosyl]n trehalose to yield trehalose and (1-&gt;4)-alpha-D-glucan.</text>
        <dbReference type="EC" id="3.2.1.141"/>
    </reaction>
</comment>
<name>A0A7X6IBU4_9BACT</name>
<dbReference type="InterPro" id="IPR013783">
    <property type="entry name" value="Ig-like_fold"/>
</dbReference>
<evidence type="ECO:0000256" key="6">
    <source>
        <dbReference type="ARBA" id="ARBA00015938"/>
    </source>
</evidence>
<dbReference type="GO" id="GO:0003844">
    <property type="term" value="F:1,4-alpha-glucan branching enzyme activity"/>
    <property type="evidence" value="ECO:0007669"/>
    <property type="project" value="UniProtKB-EC"/>
</dbReference>
<organism evidence="21 22">
    <name type="scientific">Candidatus Manganitrophus noduliformans</name>
    <dbReference type="NCBI Taxonomy" id="2606439"/>
    <lineage>
        <taxon>Bacteria</taxon>
        <taxon>Pseudomonadati</taxon>
        <taxon>Nitrospirota</taxon>
        <taxon>Nitrospiria</taxon>
        <taxon>Candidatus Troglogloeales</taxon>
        <taxon>Candidatus Manganitrophaceae</taxon>
        <taxon>Candidatus Manganitrophus</taxon>
    </lineage>
</organism>